<reference evidence="1" key="1">
    <citation type="journal article" date="2021" name="Microorganisms">
        <title>Phylogenomic Reconstruction and Metabolic Potential of the Genus Aminobacter.</title>
        <authorList>
            <person name="Artuso I."/>
            <person name="Turrini P."/>
            <person name="Pirolo M."/>
            <person name="Lugli G.A."/>
            <person name="Ventura M."/>
            <person name="Visca P."/>
        </authorList>
    </citation>
    <scope>NUCLEOTIDE SEQUENCE</scope>
    <source>
        <strain evidence="1">LMG 26462</strain>
    </source>
</reference>
<dbReference type="EMBL" id="JAFLWW010000002">
    <property type="protein sequence ID" value="MBT1155727.1"/>
    <property type="molecule type" value="Genomic_DNA"/>
</dbReference>
<dbReference type="Proteomes" id="UP001138921">
    <property type="component" value="Unassembled WGS sequence"/>
</dbReference>
<proteinExistence type="predicted"/>
<accession>A0A9X1A9J0</accession>
<dbReference type="SUPFAM" id="SSF53756">
    <property type="entry name" value="UDP-Glycosyltransferase/glycogen phosphorylase"/>
    <property type="match status" value="1"/>
</dbReference>
<name>A0A9X1A9J0_9HYPH</name>
<dbReference type="AlphaFoldDB" id="A0A9X1A9J0"/>
<dbReference type="Gene3D" id="3.40.50.2000">
    <property type="entry name" value="Glycogen Phosphorylase B"/>
    <property type="match status" value="1"/>
</dbReference>
<organism evidence="1 2">
    <name type="scientific">Aminobacter anthyllidis</name>
    <dbReference type="NCBI Taxonomy" id="1035067"/>
    <lineage>
        <taxon>Bacteria</taxon>
        <taxon>Pseudomonadati</taxon>
        <taxon>Pseudomonadota</taxon>
        <taxon>Alphaproteobacteria</taxon>
        <taxon>Hyphomicrobiales</taxon>
        <taxon>Phyllobacteriaceae</taxon>
        <taxon>Aminobacter</taxon>
    </lineage>
</organism>
<dbReference type="RefSeq" id="WP_214388023.1">
    <property type="nucleotide sequence ID" value="NZ_JAFLWW010000002.1"/>
</dbReference>
<evidence type="ECO:0000313" key="2">
    <source>
        <dbReference type="Proteomes" id="UP001138921"/>
    </source>
</evidence>
<reference evidence="1" key="2">
    <citation type="submission" date="2021-03" db="EMBL/GenBank/DDBJ databases">
        <authorList>
            <person name="Artuso I."/>
            <person name="Turrini P."/>
            <person name="Pirolo M."/>
            <person name="Lugli G.A."/>
            <person name="Ventura M."/>
            <person name="Visca P."/>
        </authorList>
    </citation>
    <scope>NUCLEOTIDE SEQUENCE</scope>
    <source>
        <strain evidence="1">LMG 26462</strain>
    </source>
</reference>
<gene>
    <name evidence="1" type="ORF">J1C56_08995</name>
</gene>
<comment type="caution">
    <text evidence="1">The sequence shown here is derived from an EMBL/GenBank/DDBJ whole genome shotgun (WGS) entry which is preliminary data.</text>
</comment>
<protein>
    <recommendedName>
        <fullName evidence="3">Glycosyltransferase</fullName>
    </recommendedName>
</protein>
<evidence type="ECO:0000313" key="1">
    <source>
        <dbReference type="EMBL" id="MBT1155727.1"/>
    </source>
</evidence>
<keyword evidence="2" id="KW-1185">Reference proteome</keyword>
<evidence type="ECO:0008006" key="3">
    <source>
        <dbReference type="Google" id="ProtNLM"/>
    </source>
</evidence>
<sequence length="307" mass="34017">MKRHDLVILTGKQRPLLNDLWLQVRERLRGQERQYGGHPGVTRSLVEGLKQLAGIDWLYARRFGKLRAKTVHAVADARAVRTGIAAKRGGLCDRLIVGPNIVVRAFEEDAVLASPEIDMVLVPSRWVQDAYEADEPRLIGKIAIWPAGVDANRWAPSGGKRSKILIYEKRQPEAAAEAVEVIRSAGLEPVTMRYGNYQPEEFKRALDEAVACVVVGQSESQGLALAEAWSMDVPTFVRRYDFIPEMAVACSAAPYLTSSTGAFWSSDDELRQLLASDMDGYAPREWVLANNTDRHAAEALLRIALPA</sequence>